<organism evidence="1 2">
    <name type="scientific">Rhizobium subbaraonis</name>
    <dbReference type="NCBI Taxonomy" id="908946"/>
    <lineage>
        <taxon>Bacteria</taxon>
        <taxon>Pseudomonadati</taxon>
        <taxon>Pseudomonadota</taxon>
        <taxon>Alphaproteobacteria</taxon>
        <taxon>Hyphomicrobiales</taxon>
        <taxon>Rhizobiaceae</taxon>
        <taxon>Rhizobium/Agrobacterium group</taxon>
        <taxon>Rhizobium</taxon>
    </lineage>
</organism>
<dbReference type="GO" id="GO:0019867">
    <property type="term" value="C:outer membrane"/>
    <property type="evidence" value="ECO:0007669"/>
    <property type="project" value="InterPro"/>
</dbReference>
<dbReference type="InterPro" id="IPR007485">
    <property type="entry name" value="LPS_assembly_LptE"/>
</dbReference>
<protein>
    <submittedName>
        <fullName evidence="1">LPS-assembly lipoprotein</fullName>
    </submittedName>
</protein>
<keyword evidence="2" id="KW-1185">Reference proteome</keyword>
<dbReference type="Gene3D" id="3.30.160.150">
    <property type="entry name" value="Lipoprotein like domain"/>
    <property type="match status" value="1"/>
</dbReference>
<name>A0A285U5Z0_9HYPH</name>
<sequence>MLLSEGSRRRRLFASAFGLVALAFASGCQVKPLYSTGSNTAAGTASVSISEAEDRVEQRVRNELIFLLAGGAGEPANPAYHLELNVSSRDFGVLLSQSDDVARAGRLVVTADYNLTRVESGETIRSGRRQVVSLVDFPVQEFAKLRAIRDAENRAAREMAELVKADVAAALAVR</sequence>
<dbReference type="GO" id="GO:0043165">
    <property type="term" value="P:Gram-negative-bacterium-type cell outer membrane assembly"/>
    <property type="evidence" value="ECO:0007669"/>
    <property type="project" value="InterPro"/>
</dbReference>
<reference evidence="1 2" key="1">
    <citation type="submission" date="2017-08" db="EMBL/GenBank/DDBJ databases">
        <authorList>
            <person name="de Groot N.N."/>
        </authorList>
    </citation>
    <scope>NUCLEOTIDE SEQUENCE [LARGE SCALE GENOMIC DNA]</scope>
    <source>
        <strain evidence="1 2">JC85</strain>
    </source>
</reference>
<dbReference type="Proteomes" id="UP000219167">
    <property type="component" value="Unassembled WGS sequence"/>
</dbReference>
<dbReference type="Pfam" id="PF04390">
    <property type="entry name" value="LptE"/>
    <property type="match status" value="1"/>
</dbReference>
<proteinExistence type="predicted"/>
<dbReference type="OrthoDB" id="7678210at2"/>
<accession>A0A285U5Z0</accession>
<evidence type="ECO:0000313" key="2">
    <source>
        <dbReference type="Proteomes" id="UP000219167"/>
    </source>
</evidence>
<dbReference type="RefSeq" id="WP_097137673.1">
    <property type="nucleotide sequence ID" value="NZ_OBQD01000004.1"/>
</dbReference>
<dbReference type="AlphaFoldDB" id="A0A285U5Z0"/>
<keyword evidence="1" id="KW-0449">Lipoprotein</keyword>
<evidence type="ECO:0000313" key="1">
    <source>
        <dbReference type="EMBL" id="SOC37259.1"/>
    </source>
</evidence>
<dbReference type="EMBL" id="OBQD01000004">
    <property type="protein sequence ID" value="SOC37259.1"/>
    <property type="molecule type" value="Genomic_DNA"/>
</dbReference>
<gene>
    <name evidence="1" type="ORF">SAMN05892877_10480</name>
</gene>